<keyword evidence="3" id="KW-1185">Reference proteome</keyword>
<sequence length="421" mass="45307">MRNSLLLGSGRFVANANTSGCRCRPGRSHNLLSLHQKRCVAKSVLSASNVPTHLDKERREQSQSLERIIDGLEVDSIAALAFHDPDDIRGLVATEPVRSAALITVPISSTVAVAVDDSGHLTVVAPPDIPPNVKKAIEAVAVLVRDSPDPQLLILAVLLLWARKYGNAAWQEYCAVLLPAPRELSCLLNYTPGELSTLQLPHLRDEASRQHDWCRWAHTMWLCSTNGALRRLGLANDPWDTAWALAAVRSRAVEFPLGLGRAGGGSGGGGSTAMYGNRGGAGGSGSTTTTRGPFMSVLAPVVDLANHSSDPNCVVQLTTDRSRVVLLPRRAIKAGEPLTVDYGFARSSLELMADYGFVTTGNPHDGEIPLPGFEKLPPLDPNRLERAATAVQKRWRGLGLVADPRQRRQLLSAVMAGEDWT</sequence>
<protein>
    <recommendedName>
        <fullName evidence="1">SET domain-containing protein</fullName>
    </recommendedName>
</protein>
<reference evidence="2 3" key="1">
    <citation type="journal article" date="2021" name="Sci. Rep.">
        <title>Genome sequencing of the multicellular alga Astrephomene provides insights into convergent evolution of germ-soma differentiation.</title>
        <authorList>
            <person name="Yamashita S."/>
            <person name="Yamamoto K."/>
            <person name="Matsuzaki R."/>
            <person name="Suzuki S."/>
            <person name="Yamaguchi H."/>
            <person name="Hirooka S."/>
            <person name="Minakuchi Y."/>
            <person name="Miyagishima S."/>
            <person name="Kawachi M."/>
            <person name="Toyoda A."/>
            <person name="Nozaki H."/>
        </authorList>
    </citation>
    <scope>NUCLEOTIDE SEQUENCE [LARGE SCALE GENOMIC DNA]</scope>
    <source>
        <strain evidence="2 3">NIES-4017</strain>
    </source>
</reference>
<dbReference type="CDD" id="cd10527">
    <property type="entry name" value="SET_LSMT"/>
    <property type="match status" value="1"/>
</dbReference>
<dbReference type="PANTHER" id="PTHR13271:SF154">
    <property type="entry name" value="GRIP DOMAIN-CONTAINING PROTEIN"/>
    <property type="match status" value="1"/>
</dbReference>
<organism evidence="2 3">
    <name type="scientific">Astrephomene gubernaculifera</name>
    <dbReference type="NCBI Taxonomy" id="47775"/>
    <lineage>
        <taxon>Eukaryota</taxon>
        <taxon>Viridiplantae</taxon>
        <taxon>Chlorophyta</taxon>
        <taxon>core chlorophytes</taxon>
        <taxon>Chlorophyceae</taxon>
        <taxon>CS clade</taxon>
        <taxon>Chlamydomonadales</taxon>
        <taxon>Astrephomenaceae</taxon>
        <taxon>Astrephomene</taxon>
    </lineage>
</organism>
<comment type="caution">
    <text evidence="2">The sequence shown here is derived from an EMBL/GenBank/DDBJ whole genome shotgun (WGS) entry which is preliminary data.</text>
</comment>
<dbReference type="PROSITE" id="PS50280">
    <property type="entry name" value="SET"/>
    <property type="match status" value="1"/>
</dbReference>
<dbReference type="GO" id="GO:0016279">
    <property type="term" value="F:protein-lysine N-methyltransferase activity"/>
    <property type="evidence" value="ECO:0007669"/>
    <property type="project" value="TreeGrafter"/>
</dbReference>
<dbReference type="Gene3D" id="3.90.1410.10">
    <property type="entry name" value="set domain protein methyltransferase, domain 1"/>
    <property type="match status" value="1"/>
</dbReference>
<dbReference type="Pfam" id="PF00856">
    <property type="entry name" value="SET"/>
    <property type="match status" value="1"/>
</dbReference>
<evidence type="ECO:0000259" key="1">
    <source>
        <dbReference type="PROSITE" id="PS50280"/>
    </source>
</evidence>
<proteinExistence type="predicted"/>
<feature type="domain" description="SET" evidence="1">
    <location>
        <begin position="70"/>
        <end position="343"/>
    </location>
</feature>
<dbReference type="SUPFAM" id="SSF82199">
    <property type="entry name" value="SET domain"/>
    <property type="match status" value="1"/>
</dbReference>
<dbReference type="AlphaFoldDB" id="A0AAD3DH20"/>
<dbReference type="InterPro" id="IPR046341">
    <property type="entry name" value="SET_dom_sf"/>
</dbReference>
<gene>
    <name evidence="2" type="ORF">Agub_g1204</name>
</gene>
<evidence type="ECO:0000313" key="2">
    <source>
        <dbReference type="EMBL" id="GFR40622.1"/>
    </source>
</evidence>
<accession>A0AAD3DH20</accession>
<dbReference type="Proteomes" id="UP001054857">
    <property type="component" value="Unassembled WGS sequence"/>
</dbReference>
<name>A0AAD3DH20_9CHLO</name>
<dbReference type="InterPro" id="IPR050600">
    <property type="entry name" value="SETD3_SETD6_MTase"/>
</dbReference>
<dbReference type="PANTHER" id="PTHR13271">
    <property type="entry name" value="UNCHARACTERIZED PUTATIVE METHYLTRANSFERASE"/>
    <property type="match status" value="1"/>
</dbReference>
<feature type="non-terminal residue" evidence="2">
    <location>
        <position position="421"/>
    </location>
</feature>
<dbReference type="EMBL" id="BMAR01000001">
    <property type="protein sequence ID" value="GFR40622.1"/>
    <property type="molecule type" value="Genomic_DNA"/>
</dbReference>
<evidence type="ECO:0000313" key="3">
    <source>
        <dbReference type="Proteomes" id="UP001054857"/>
    </source>
</evidence>
<dbReference type="InterPro" id="IPR001214">
    <property type="entry name" value="SET_dom"/>
</dbReference>